<organism evidence="9 10">
    <name type="scientific">Cuscuta campestris</name>
    <dbReference type="NCBI Taxonomy" id="132261"/>
    <lineage>
        <taxon>Eukaryota</taxon>
        <taxon>Viridiplantae</taxon>
        <taxon>Streptophyta</taxon>
        <taxon>Embryophyta</taxon>
        <taxon>Tracheophyta</taxon>
        <taxon>Spermatophyta</taxon>
        <taxon>Magnoliopsida</taxon>
        <taxon>eudicotyledons</taxon>
        <taxon>Gunneridae</taxon>
        <taxon>Pentapetalae</taxon>
        <taxon>asterids</taxon>
        <taxon>lamiids</taxon>
        <taxon>Solanales</taxon>
        <taxon>Convolvulaceae</taxon>
        <taxon>Cuscuteae</taxon>
        <taxon>Cuscuta</taxon>
        <taxon>Cuscuta subgen. Grammica</taxon>
        <taxon>Cuscuta sect. Cleistogrammica</taxon>
    </lineage>
</organism>
<comment type="similarity">
    <text evidence="2">Belongs to the TAF6 family.</text>
</comment>
<dbReference type="EMBL" id="OOIL02006555">
    <property type="protein sequence ID" value="VFQ97934.1"/>
    <property type="molecule type" value="Genomic_DNA"/>
</dbReference>
<evidence type="ECO:0000256" key="7">
    <source>
        <dbReference type="SAM" id="MobiDB-lite"/>
    </source>
</evidence>
<comment type="subcellular location">
    <subcellularLocation>
        <location evidence="1">Nucleus</location>
    </subcellularLocation>
</comment>
<dbReference type="SUPFAM" id="SSF47113">
    <property type="entry name" value="Histone-fold"/>
    <property type="match status" value="1"/>
</dbReference>
<dbReference type="Gene3D" id="1.10.20.10">
    <property type="entry name" value="Histone, subunit A"/>
    <property type="match status" value="1"/>
</dbReference>
<dbReference type="OrthoDB" id="361039at2759"/>
<dbReference type="GO" id="GO:0051123">
    <property type="term" value="P:RNA polymerase II preinitiation complex assembly"/>
    <property type="evidence" value="ECO:0007669"/>
    <property type="project" value="TreeGrafter"/>
</dbReference>
<keyword evidence="10" id="KW-1185">Reference proteome</keyword>
<evidence type="ECO:0000256" key="6">
    <source>
        <dbReference type="ARBA" id="ARBA00023242"/>
    </source>
</evidence>
<dbReference type="SUPFAM" id="SSF48371">
    <property type="entry name" value="ARM repeat"/>
    <property type="match status" value="1"/>
</dbReference>
<dbReference type="GO" id="GO:0005669">
    <property type="term" value="C:transcription factor TFIID complex"/>
    <property type="evidence" value="ECO:0007669"/>
    <property type="project" value="InterPro"/>
</dbReference>
<protein>
    <recommendedName>
        <fullName evidence="8">TATA box binding protein associated factor (TAF) histone-like fold domain-containing protein</fullName>
    </recommendedName>
</protein>
<evidence type="ECO:0000259" key="8">
    <source>
        <dbReference type="SMART" id="SM00803"/>
    </source>
</evidence>
<dbReference type="FunFam" id="1.25.40.770:FF:000004">
    <property type="entry name" value="transcription initiation factor TFIID subunit 6"/>
    <property type="match status" value="1"/>
</dbReference>
<dbReference type="InterPro" id="IPR037796">
    <property type="entry name" value="TAF6"/>
</dbReference>
<dbReference type="Pfam" id="PF02969">
    <property type="entry name" value="TAF"/>
    <property type="match status" value="1"/>
</dbReference>
<dbReference type="FunFam" id="1.10.20.10:FF:000046">
    <property type="entry name" value="transcription initiation factor TFIID subunit 6"/>
    <property type="match status" value="1"/>
</dbReference>
<feature type="region of interest" description="Disordered" evidence="7">
    <location>
        <begin position="417"/>
        <end position="490"/>
    </location>
</feature>
<dbReference type="InterPro" id="IPR011442">
    <property type="entry name" value="TAF6_C"/>
</dbReference>
<gene>
    <name evidence="9" type="ORF">CCAM_LOCUS39710</name>
</gene>
<dbReference type="GO" id="GO:0046695">
    <property type="term" value="C:SLIK (SAGA-like) complex"/>
    <property type="evidence" value="ECO:0007669"/>
    <property type="project" value="InterPro"/>
</dbReference>
<evidence type="ECO:0000256" key="4">
    <source>
        <dbReference type="ARBA" id="ARBA00023159"/>
    </source>
</evidence>
<feature type="domain" description="TATA box binding protein associated factor (TAF) histone-like fold" evidence="8">
    <location>
        <begin position="2"/>
        <end position="68"/>
    </location>
</feature>
<dbReference type="SMART" id="SM00803">
    <property type="entry name" value="TAF"/>
    <property type="match status" value="1"/>
</dbReference>
<sequence>MSIVPKETIEVVAQSIGISNLSSEVQVELAGDVEYRLREIMQESIKCMRHSKRTILTADDVDGALKLRNVEPIYGFASGDHLQFKRAVGHKDLFYIEEKDLDFKDVIEAPLPKAPLDTALVSHWLAIEGVQPAIPENPPQEALTAPQDNKAMVYKEDGGSIDLKLPVKHVLSRELQLYYEKITDLAVNKPNSILMKGALESLATDSGLHPLVPYFTFFIVDEVSRNLNNLSLLFALMRLVWSLLQNPHIHIEPYLHELMPPVMTCLVAKRLGNKFSDNHWELRDFTAKLVALVCKRYGQVYHTLQLKVTRTLLNAFLDPAKALPQHYGAVQGLTALGPSVVRLLLLPSLEAYIKLLEPEMQLESQKNEMKRHEAWRVHGALVGAAGLCIYDQLNFTLLPSPAHAVLKSRMKVLGTSMSGKRRMGENMTMPQQPPAKKLITDGGTSLQAGPTDSPAPTSPPGESLPRVNRRRQHNTSSQASKGDHHHHHQGLLKKGDIDIAHLMPFLFDCFGDSISPFTLAPQLSLFL</sequence>
<dbReference type="GO" id="GO:0046982">
    <property type="term" value="F:protein heterodimerization activity"/>
    <property type="evidence" value="ECO:0007669"/>
    <property type="project" value="InterPro"/>
</dbReference>
<dbReference type="PANTHER" id="PTHR10221">
    <property type="entry name" value="TRANSCRIPTION INITIATION FACTOR TFIID SUBUNIT 6"/>
    <property type="match status" value="1"/>
</dbReference>
<evidence type="ECO:0000256" key="2">
    <source>
        <dbReference type="ARBA" id="ARBA00007688"/>
    </source>
</evidence>
<dbReference type="Gene3D" id="1.25.40.770">
    <property type="entry name" value="TAF6, C-terminal HEAT repeat domain"/>
    <property type="match status" value="1"/>
</dbReference>
<dbReference type="CDD" id="cd22931">
    <property type="entry name" value="HFD_TAF6"/>
    <property type="match status" value="1"/>
</dbReference>
<dbReference type="AlphaFoldDB" id="A0A484NDM8"/>
<dbReference type="InterPro" id="IPR046344">
    <property type="entry name" value="TAF6_C_sf"/>
</dbReference>
<keyword evidence="6" id="KW-0539">Nucleus</keyword>
<dbReference type="Pfam" id="PF07571">
    <property type="entry name" value="TAF6_C"/>
    <property type="match status" value="1"/>
</dbReference>
<dbReference type="InterPro" id="IPR004823">
    <property type="entry name" value="TAF_TATA-bd_Histone-like_dom"/>
</dbReference>
<name>A0A484NDM8_9ASTE</name>
<dbReference type="GO" id="GO:0000124">
    <property type="term" value="C:SAGA complex"/>
    <property type="evidence" value="ECO:0007669"/>
    <property type="project" value="InterPro"/>
</dbReference>
<dbReference type="InterPro" id="IPR016024">
    <property type="entry name" value="ARM-type_fold"/>
</dbReference>
<dbReference type="GO" id="GO:0016251">
    <property type="term" value="F:RNA polymerase II general transcription initiation factor activity"/>
    <property type="evidence" value="ECO:0007669"/>
    <property type="project" value="InterPro"/>
</dbReference>
<evidence type="ECO:0000256" key="5">
    <source>
        <dbReference type="ARBA" id="ARBA00023163"/>
    </source>
</evidence>
<dbReference type="PANTHER" id="PTHR10221:SF9">
    <property type="entry name" value="TRANSCRIPTION INITIATION FACTOR TFIID SUBUNIT 6"/>
    <property type="match status" value="1"/>
</dbReference>
<dbReference type="GO" id="GO:0003713">
    <property type="term" value="F:transcription coactivator activity"/>
    <property type="evidence" value="ECO:0007669"/>
    <property type="project" value="TreeGrafter"/>
</dbReference>
<evidence type="ECO:0000313" key="9">
    <source>
        <dbReference type="EMBL" id="VFQ97934.1"/>
    </source>
</evidence>
<keyword evidence="3" id="KW-0805">Transcription regulation</keyword>
<dbReference type="InterPro" id="IPR009072">
    <property type="entry name" value="Histone-fold"/>
</dbReference>
<evidence type="ECO:0000256" key="3">
    <source>
        <dbReference type="ARBA" id="ARBA00023015"/>
    </source>
</evidence>
<proteinExistence type="inferred from homology"/>
<evidence type="ECO:0000313" key="10">
    <source>
        <dbReference type="Proteomes" id="UP000595140"/>
    </source>
</evidence>
<evidence type="ECO:0000256" key="1">
    <source>
        <dbReference type="ARBA" id="ARBA00004123"/>
    </source>
</evidence>
<dbReference type="Proteomes" id="UP000595140">
    <property type="component" value="Unassembled WGS sequence"/>
</dbReference>
<accession>A0A484NDM8</accession>
<dbReference type="CDD" id="cd08050">
    <property type="entry name" value="TAF6C"/>
    <property type="match status" value="1"/>
</dbReference>
<keyword evidence="4" id="KW-0010">Activator</keyword>
<reference evidence="9 10" key="1">
    <citation type="submission" date="2018-04" db="EMBL/GenBank/DDBJ databases">
        <authorList>
            <person name="Vogel A."/>
        </authorList>
    </citation>
    <scope>NUCLEOTIDE SEQUENCE [LARGE SCALE GENOMIC DNA]</scope>
</reference>
<keyword evidence="5" id="KW-0804">Transcription</keyword>